<sequence length="82" mass="8191">MASSSLSDKAIAVFAFAAYHELSSGDAVVDVVLKDGAGHAADPAAIEELETAGLAEKKGERAAFTDSGKAKLAAVIAAMRGA</sequence>
<comment type="caution">
    <text evidence="1">The sequence shown here is derived from an EMBL/GenBank/DDBJ whole genome shotgun (WGS) entry which is preliminary data.</text>
</comment>
<accession>A0A4Q2RFY3</accession>
<dbReference type="EMBL" id="QYBC01000003">
    <property type="protein sequence ID" value="RYB06712.1"/>
    <property type="molecule type" value="Genomic_DNA"/>
</dbReference>
<gene>
    <name evidence="1" type="ORF">D3272_05135</name>
</gene>
<name>A0A4Q2RFY3_9HYPH</name>
<dbReference type="RefSeq" id="WP_129218068.1">
    <property type="nucleotide sequence ID" value="NZ_QYBC01000003.1"/>
</dbReference>
<reference evidence="1 2" key="2">
    <citation type="submission" date="2019-02" db="EMBL/GenBank/DDBJ databases">
        <title>'Lichenibacterium ramalinii' gen. nov. sp. nov., 'Lichenibacterium minor' gen. nov. sp. nov.</title>
        <authorList>
            <person name="Pankratov T."/>
        </authorList>
    </citation>
    <scope>NUCLEOTIDE SEQUENCE [LARGE SCALE GENOMIC DNA]</scope>
    <source>
        <strain evidence="1 2">RmlP001</strain>
    </source>
</reference>
<organism evidence="1 2">
    <name type="scientific">Lichenibacterium ramalinae</name>
    <dbReference type="NCBI Taxonomy" id="2316527"/>
    <lineage>
        <taxon>Bacteria</taxon>
        <taxon>Pseudomonadati</taxon>
        <taxon>Pseudomonadota</taxon>
        <taxon>Alphaproteobacteria</taxon>
        <taxon>Hyphomicrobiales</taxon>
        <taxon>Lichenihabitantaceae</taxon>
        <taxon>Lichenibacterium</taxon>
    </lineage>
</organism>
<dbReference type="AlphaFoldDB" id="A0A4Q2RFY3"/>
<keyword evidence="2" id="KW-1185">Reference proteome</keyword>
<evidence type="ECO:0008006" key="3">
    <source>
        <dbReference type="Google" id="ProtNLM"/>
    </source>
</evidence>
<proteinExistence type="predicted"/>
<reference evidence="1 2" key="1">
    <citation type="submission" date="2018-09" db="EMBL/GenBank/DDBJ databases">
        <authorList>
            <person name="Grouzdev D.S."/>
            <person name="Krutkina M.S."/>
        </authorList>
    </citation>
    <scope>NUCLEOTIDE SEQUENCE [LARGE SCALE GENOMIC DNA]</scope>
    <source>
        <strain evidence="1 2">RmlP001</strain>
    </source>
</reference>
<evidence type="ECO:0000313" key="2">
    <source>
        <dbReference type="Proteomes" id="UP000289411"/>
    </source>
</evidence>
<dbReference type="Proteomes" id="UP000289411">
    <property type="component" value="Unassembled WGS sequence"/>
</dbReference>
<protein>
    <recommendedName>
        <fullName evidence="3">Transcriptional regulator</fullName>
    </recommendedName>
</protein>
<dbReference type="OrthoDB" id="8407036at2"/>
<evidence type="ECO:0000313" key="1">
    <source>
        <dbReference type="EMBL" id="RYB06712.1"/>
    </source>
</evidence>